<dbReference type="NCBIfam" id="TIGR00229">
    <property type="entry name" value="sensory_box"/>
    <property type="match status" value="2"/>
</dbReference>
<feature type="domain" description="EAL" evidence="2">
    <location>
        <begin position="438"/>
        <end position="692"/>
    </location>
</feature>
<dbReference type="InterPro" id="IPR043128">
    <property type="entry name" value="Rev_trsase/Diguanyl_cyclase"/>
</dbReference>
<dbReference type="Pfam" id="PF13426">
    <property type="entry name" value="PAS_9"/>
    <property type="match status" value="1"/>
</dbReference>
<comment type="caution">
    <text evidence="4">The sequence shown here is derived from an EMBL/GenBank/DDBJ whole genome shotgun (WGS) entry which is preliminary data.</text>
</comment>
<proteinExistence type="predicted"/>
<dbReference type="InterPro" id="IPR001633">
    <property type="entry name" value="EAL_dom"/>
</dbReference>
<name>A0ABU3SYW6_9ALTE</name>
<dbReference type="PROSITE" id="PS50883">
    <property type="entry name" value="EAL"/>
    <property type="match status" value="1"/>
</dbReference>
<dbReference type="Gene3D" id="3.20.20.450">
    <property type="entry name" value="EAL domain"/>
    <property type="match status" value="1"/>
</dbReference>
<dbReference type="SUPFAM" id="SSF55073">
    <property type="entry name" value="Nucleotide cyclase"/>
    <property type="match status" value="1"/>
</dbReference>
<keyword evidence="5" id="KW-1185">Reference proteome</keyword>
<dbReference type="Pfam" id="PF00990">
    <property type="entry name" value="GGDEF"/>
    <property type="match status" value="1"/>
</dbReference>
<dbReference type="CDD" id="cd01948">
    <property type="entry name" value="EAL"/>
    <property type="match status" value="1"/>
</dbReference>
<evidence type="ECO:0000313" key="5">
    <source>
        <dbReference type="Proteomes" id="UP001247805"/>
    </source>
</evidence>
<dbReference type="SMART" id="SM00052">
    <property type="entry name" value="EAL"/>
    <property type="match status" value="1"/>
</dbReference>
<dbReference type="InterPro" id="IPR035919">
    <property type="entry name" value="EAL_sf"/>
</dbReference>
<dbReference type="PROSITE" id="PS50887">
    <property type="entry name" value="GGDEF"/>
    <property type="match status" value="1"/>
</dbReference>
<dbReference type="CDD" id="cd01949">
    <property type="entry name" value="GGDEF"/>
    <property type="match status" value="1"/>
</dbReference>
<dbReference type="Pfam" id="PF00563">
    <property type="entry name" value="EAL"/>
    <property type="match status" value="1"/>
</dbReference>
<dbReference type="SUPFAM" id="SSF55785">
    <property type="entry name" value="PYP-like sensor domain (PAS domain)"/>
    <property type="match status" value="2"/>
</dbReference>
<dbReference type="PANTHER" id="PTHR44757:SF2">
    <property type="entry name" value="BIOFILM ARCHITECTURE MAINTENANCE PROTEIN MBAA"/>
    <property type="match status" value="1"/>
</dbReference>
<evidence type="ECO:0000313" key="4">
    <source>
        <dbReference type="EMBL" id="MDU0355210.1"/>
    </source>
</evidence>
<dbReference type="SMART" id="SM00091">
    <property type="entry name" value="PAS"/>
    <property type="match status" value="2"/>
</dbReference>
<dbReference type="Proteomes" id="UP001247805">
    <property type="component" value="Unassembled WGS sequence"/>
</dbReference>
<dbReference type="InterPro" id="IPR000014">
    <property type="entry name" value="PAS"/>
</dbReference>
<dbReference type="PANTHER" id="PTHR44757">
    <property type="entry name" value="DIGUANYLATE CYCLASE DGCP"/>
    <property type="match status" value="1"/>
</dbReference>
<dbReference type="InterPro" id="IPR052155">
    <property type="entry name" value="Biofilm_reg_signaling"/>
</dbReference>
<evidence type="ECO:0000259" key="3">
    <source>
        <dbReference type="PROSITE" id="PS50887"/>
    </source>
</evidence>
<gene>
    <name evidence="4" type="ORF">RS130_16050</name>
</gene>
<dbReference type="InterPro" id="IPR000160">
    <property type="entry name" value="GGDEF_dom"/>
</dbReference>
<feature type="domain" description="PAS" evidence="1">
    <location>
        <begin position="36"/>
        <end position="70"/>
    </location>
</feature>
<dbReference type="RefSeq" id="WP_316026757.1">
    <property type="nucleotide sequence ID" value="NZ_JAWDIO010000002.1"/>
</dbReference>
<dbReference type="EMBL" id="JAWDIO010000002">
    <property type="protein sequence ID" value="MDU0355210.1"/>
    <property type="molecule type" value="Genomic_DNA"/>
</dbReference>
<dbReference type="InterPro" id="IPR035965">
    <property type="entry name" value="PAS-like_dom_sf"/>
</dbReference>
<dbReference type="Gene3D" id="3.30.70.270">
    <property type="match status" value="1"/>
</dbReference>
<dbReference type="InterPro" id="IPR013656">
    <property type="entry name" value="PAS_4"/>
</dbReference>
<accession>A0ABU3SYW6</accession>
<evidence type="ECO:0000259" key="2">
    <source>
        <dbReference type="PROSITE" id="PS50883"/>
    </source>
</evidence>
<sequence length="692" mass="79063">MKAKKDDTSLTNQYVTNDPLHLLFDAVQAISVQGYDQERRVIYWNEGSERLYGYTRQEAMGQKIEDLIIPPQMCEAVIAGHKNWLENNVEIPAAELELRKKNGHKVSVFSSHMMFTNQYNKKQMYCVDVDLTEVIKAQEQATFNEHMLRSVFNTVPDLFFLMDDIGFIVDFHANHEQTLYATPERFIGRNLADILPAKAAARFQTKLEVIKQQNDMLCIEYDLTLPQGVVYFEARISHLAEYNQFIAIIRDVTEQHKSAQLIRHQAYYDSLTSLPNRFLVLERLTDILEHPQAKHTTTTVLFLDIDDFKKVNDVFGHEIGDKLLIQSGNRLQKLLQQEDVVGRLGGDEFIVLISRLTRPECVLDLIKQILSEFRKPFSINGREIILSVSIGVSAYPENGTCPSVLLRNADTSMYQAKAMGGNTYSYFTNEMNLVMKRRFEVEEQLHGALARNEFEVYFQPQFDTNTQQLIGAEALLRWHSSHLGPISPVEFIPIAEHTGLIIPIGEFVIKQSLHFLANWQQEKQQNFTISVNLSPRQFRDPQLINFLKQAINQSAVDPQSVVLEITEGVLINGEAYIRQAFAEMSKLGVKLAMDDFGTGYSSLNYLRQYPFKELKIDRSFIDGITSNSSDRDLVKATIAMSHSLALRVVAEGVESIEQLHLLQELGCDLVQGYYFSQPLPKNQLLNYSANNQ</sequence>
<feature type="domain" description="PAS" evidence="1">
    <location>
        <begin position="144"/>
        <end position="214"/>
    </location>
</feature>
<dbReference type="PROSITE" id="PS50112">
    <property type="entry name" value="PAS"/>
    <property type="match status" value="2"/>
</dbReference>
<dbReference type="InterPro" id="IPR029787">
    <property type="entry name" value="Nucleotide_cyclase"/>
</dbReference>
<evidence type="ECO:0000259" key="1">
    <source>
        <dbReference type="PROSITE" id="PS50112"/>
    </source>
</evidence>
<dbReference type="Pfam" id="PF08448">
    <property type="entry name" value="PAS_4"/>
    <property type="match status" value="1"/>
</dbReference>
<feature type="domain" description="GGDEF" evidence="3">
    <location>
        <begin position="296"/>
        <end position="429"/>
    </location>
</feature>
<reference evidence="4 5" key="1">
    <citation type="submission" date="2023-10" db="EMBL/GenBank/DDBJ databases">
        <title>Glaciecola aquimarina strain GGW-M5 nov., isolated from a coastal seawater.</title>
        <authorList>
            <person name="Bayburt H."/>
            <person name="Kim J.M."/>
            <person name="Choi B.J."/>
            <person name="Jeon C.O."/>
        </authorList>
    </citation>
    <scope>NUCLEOTIDE SEQUENCE [LARGE SCALE GENOMIC DNA]</scope>
    <source>
        <strain evidence="4 5">KCTC 32108</strain>
    </source>
</reference>
<dbReference type="SMART" id="SM00267">
    <property type="entry name" value="GGDEF"/>
    <property type="match status" value="1"/>
</dbReference>
<dbReference type="NCBIfam" id="TIGR00254">
    <property type="entry name" value="GGDEF"/>
    <property type="match status" value="1"/>
</dbReference>
<dbReference type="CDD" id="cd00130">
    <property type="entry name" value="PAS"/>
    <property type="match status" value="1"/>
</dbReference>
<organism evidence="4 5">
    <name type="scientific">Paraglaciecola aquimarina</name>
    <dbReference type="NCBI Taxonomy" id="1235557"/>
    <lineage>
        <taxon>Bacteria</taxon>
        <taxon>Pseudomonadati</taxon>
        <taxon>Pseudomonadota</taxon>
        <taxon>Gammaproteobacteria</taxon>
        <taxon>Alteromonadales</taxon>
        <taxon>Alteromonadaceae</taxon>
        <taxon>Paraglaciecola</taxon>
    </lineage>
</organism>
<protein>
    <submittedName>
        <fullName evidence="4">EAL domain-containing protein</fullName>
    </submittedName>
</protein>
<dbReference type="Gene3D" id="3.30.450.20">
    <property type="entry name" value="PAS domain"/>
    <property type="match status" value="2"/>
</dbReference>
<dbReference type="SUPFAM" id="SSF141868">
    <property type="entry name" value="EAL domain-like"/>
    <property type="match status" value="1"/>
</dbReference>